<dbReference type="InterPro" id="IPR013078">
    <property type="entry name" value="His_Pase_superF_clade-1"/>
</dbReference>
<dbReference type="Proteomes" id="UP001589613">
    <property type="component" value="Unassembled WGS sequence"/>
</dbReference>
<dbReference type="PANTHER" id="PTHR48100:SF2">
    <property type="entry name" value="CONSERVED PROTEIN"/>
    <property type="match status" value="1"/>
</dbReference>
<evidence type="ECO:0000313" key="2">
    <source>
        <dbReference type="Proteomes" id="UP001589613"/>
    </source>
</evidence>
<sequence length="242" mass="25587">MAVCLLVRHGRTEANASGVLAGWTPGLALDTTGREQAAAVAARLRTTGVVAVVASPLHRCQETAEVLVDGIPADARPPVHTDERLAEARYGAWTGRRLEDLAREDLWRQVQDRPSTVTFPPHPEHEHESMAAMQERAVAAVQEWDARLEAEHGAGAVWVAVSHGDVIKAVLAHALATPLDEFQRIVVDPASVSIVHRTPRRPFVLRTNDAGTGPVDLSALRAALESQGASGDAAVGGGAGAT</sequence>
<organism evidence="1 2">
    <name type="scientific">Ornithinimicrobium kibberense</name>
    <dbReference type="NCBI Taxonomy" id="282060"/>
    <lineage>
        <taxon>Bacteria</taxon>
        <taxon>Bacillati</taxon>
        <taxon>Actinomycetota</taxon>
        <taxon>Actinomycetes</taxon>
        <taxon>Micrococcales</taxon>
        <taxon>Ornithinimicrobiaceae</taxon>
        <taxon>Ornithinimicrobium</taxon>
    </lineage>
</organism>
<dbReference type="SMART" id="SM00855">
    <property type="entry name" value="PGAM"/>
    <property type="match status" value="1"/>
</dbReference>
<dbReference type="InterPro" id="IPR029033">
    <property type="entry name" value="His_PPase_superfam"/>
</dbReference>
<dbReference type="InterPro" id="IPR022492">
    <property type="entry name" value="Phosphomutase_MSMEG4193_put"/>
</dbReference>
<protein>
    <submittedName>
        <fullName evidence="1">MSMEG_4193 family putative phosphomutase</fullName>
    </submittedName>
</protein>
<accession>A0ABV5V4S5</accession>
<reference evidence="1 2" key="1">
    <citation type="submission" date="2024-09" db="EMBL/GenBank/DDBJ databases">
        <authorList>
            <person name="Sun Q."/>
            <person name="Mori K."/>
        </authorList>
    </citation>
    <scope>NUCLEOTIDE SEQUENCE [LARGE SCALE GENOMIC DNA]</scope>
    <source>
        <strain evidence="1 2">JCM 12763</strain>
    </source>
</reference>
<dbReference type="Gene3D" id="3.40.50.1240">
    <property type="entry name" value="Phosphoglycerate mutase-like"/>
    <property type="match status" value="1"/>
</dbReference>
<proteinExistence type="predicted"/>
<evidence type="ECO:0000313" key="1">
    <source>
        <dbReference type="EMBL" id="MFB9732703.1"/>
    </source>
</evidence>
<name>A0ABV5V4S5_9MICO</name>
<dbReference type="InterPro" id="IPR050275">
    <property type="entry name" value="PGM_Phosphatase"/>
</dbReference>
<dbReference type="EMBL" id="JBHMAX010000021">
    <property type="protein sequence ID" value="MFB9732703.1"/>
    <property type="molecule type" value="Genomic_DNA"/>
</dbReference>
<dbReference type="CDD" id="cd07067">
    <property type="entry name" value="HP_PGM_like"/>
    <property type="match status" value="1"/>
</dbReference>
<dbReference type="PANTHER" id="PTHR48100">
    <property type="entry name" value="BROAD-SPECIFICITY PHOSPHATASE YOR283W-RELATED"/>
    <property type="match status" value="1"/>
</dbReference>
<comment type="caution">
    <text evidence="1">The sequence shown here is derived from an EMBL/GenBank/DDBJ whole genome shotgun (WGS) entry which is preliminary data.</text>
</comment>
<dbReference type="Pfam" id="PF00300">
    <property type="entry name" value="His_Phos_1"/>
    <property type="match status" value="1"/>
</dbReference>
<dbReference type="RefSeq" id="WP_141339113.1">
    <property type="nucleotide sequence ID" value="NZ_JBHMAX010000021.1"/>
</dbReference>
<keyword evidence="2" id="KW-1185">Reference proteome</keyword>
<gene>
    <name evidence="1" type="ORF">ACFFN0_11690</name>
</gene>
<dbReference type="NCBIfam" id="TIGR03848">
    <property type="entry name" value="MSMEG_4193"/>
    <property type="match status" value="1"/>
</dbReference>
<dbReference type="SUPFAM" id="SSF53254">
    <property type="entry name" value="Phosphoglycerate mutase-like"/>
    <property type="match status" value="1"/>
</dbReference>